<dbReference type="Proteomes" id="UP001291623">
    <property type="component" value="Unassembled WGS sequence"/>
</dbReference>
<comment type="caution">
    <text evidence="2">The sequence shown here is derived from an EMBL/GenBank/DDBJ whole genome shotgun (WGS) entry which is preliminary data.</text>
</comment>
<evidence type="ECO:0000313" key="2">
    <source>
        <dbReference type="EMBL" id="KAK4364162.1"/>
    </source>
</evidence>
<reference evidence="2" key="1">
    <citation type="submission" date="2023-12" db="EMBL/GenBank/DDBJ databases">
        <title>Genome assembly of Anisodus tanguticus.</title>
        <authorList>
            <person name="Wang Y.-J."/>
        </authorList>
    </citation>
    <scope>NUCLEOTIDE SEQUENCE</scope>
    <source>
        <strain evidence="2">KB-2021</strain>
        <tissue evidence="2">Leaf</tissue>
    </source>
</reference>
<dbReference type="EMBL" id="JAVYJV010000008">
    <property type="protein sequence ID" value="KAK4364162.1"/>
    <property type="molecule type" value="Genomic_DNA"/>
</dbReference>
<keyword evidence="3" id="KW-1185">Reference proteome</keyword>
<name>A0AAE1VCY3_9SOLA</name>
<organism evidence="2 3">
    <name type="scientific">Anisodus tanguticus</name>
    <dbReference type="NCBI Taxonomy" id="243964"/>
    <lineage>
        <taxon>Eukaryota</taxon>
        <taxon>Viridiplantae</taxon>
        <taxon>Streptophyta</taxon>
        <taxon>Embryophyta</taxon>
        <taxon>Tracheophyta</taxon>
        <taxon>Spermatophyta</taxon>
        <taxon>Magnoliopsida</taxon>
        <taxon>eudicotyledons</taxon>
        <taxon>Gunneridae</taxon>
        <taxon>Pentapetalae</taxon>
        <taxon>asterids</taxon>
        <taxon>lamiids</taxon>
        <taxon>Solanales</taxon>
        <taxon>Solanaceae</taxon>
        <taxon>Solanoideae</taxon>
        <taxon>Hyoscyameae</taxon>
        <taxon>Anisodus</taxon>
    </lineage>
</organism>
<evidence type="ECO:0000256" key="1">
    <source>
        <dbReference type="SAM" id="MobiDB-lite"/>
    </source>
</evidence>
<dbReference type="AlphaFoldDB" id="A0AAE1VCY3"/>
<proteinExistence type="predicted"/>
<accession>A0AAE1VCY3</accession>
<protein>
    <submittedName>
        <fullName evidence="2">Uncharacterized protein</fullName>
    </submittedName>
</protein>
<gene>
    <name evidence="2" type="ORF">RND71_015520</name>
</gene>
<feature type="region of interest" description="Disordered" evidence="1">
    <location>
        <begin position="25"/>
        <end position="53"/>
    </location>
</feature>
<sequence>MAKWVVPFKMGDLLMYTMARRRWPPVTHVPHPEPTPTPASPTKSVDPPEYGIA</sequence>
<evidence type="ECO:0000313" key="3">
    <source>
        <dbReference type="Proteomes" id="UP001291623"/>
    </source>
</evidence>